<dbReference type="Proteomes" id="UP000518752">
    <property type="component" value="Unassembled WGS sequence"/>
</dbReference>
<keyword evidence="2" id="KW-0812">Transmembrane</keyword>
<feature type="transmembrane region" description="Helical" evidence="2">
    <location>
        <begin position="133"/>
        <end position="158"/>
    </location>
</feature>
<reference evidence="3 4" key="1">
    <citation type="journal article" date="2020" name="ISME J.">
        <title>Uncovering the hidden diversity of litter-decomposition mechanisms in mushroom-forming fungi.</title>
        <authorList>
            <person name="Floudas D."/>
            <person name="Bentzer J."/>
            <person name="Ahren D."/>
            <person name="Johansson T."/>
            <person name="Persson P."/>
            <person name="Tunlid A."/>
        </authorList>
    </citation>
    <scope>NUCLEOTIDE SEQUENCE [LARGE SCALE GENOMIC DNA]</scope>
    <source>
        <strain evidence="3 4">CBS 406.79</strain>
    </source>
</reference>
<feature type="transmembrane region" description="Helical" evidence="2">
    <location>
        <begin position="165"/>
        <end position="185"/>
    </location>
</feature>
<proteinExistence type="predicted"/>
<feature type="transmembrane region" description="Helical" evidence="2">
    <location>
        <begin position="92"/>
        <end position="113"/>
    </location>
</feature>
<accession>A0A8H5HYB2</accession>
<comment type="caution">
    <text evidence="3">The sequence shown here is derived from an EMBL/GenBank/DDBJ whole genome shotgun (WGS) entry which is preliminary data.</text>
</comment>
<evidence type="ECO:0000313" key="3">
    <source>
        <dbReference type="EMBL" id="KAF5391601.1"/>
    </source>
</evidence>
<feature type="transmembrane region" description="Helical" evidence="2">
    <location>
        <begin position="553"/>
        <end position="573"/>
    </location>
</feature>
<evidence type="ECO:0000313" key="4">
    <source>
        <dbReference type="Proteomes" id="UP000518752"/>
    </source>
</evidence>
<evidence type="ECO:0008006" key="5">
    <source>
        <dbReference type="Google" id="ProtNLM"/>
    </source>
</evidence>
<feature type="transmembrane region" description="Helical" evidence="2">
    <location>
        <begin position="191"/>
        <end position="213"/>
    </location>
</feature>
<evidence type="ECO:0000256" key="1">
    <source>
        <dbReference type="SAM" id="MobiDB-lite"/>
    </source>
</evidence>
<gene>
    <name evidence="3" type="ORF">D9757_002537</name>
</gene>
<feature type="region of interest" description="Disordered" evidence="1">
    <location>
        <begin position="29"/>
        <end position="48"/>
    </location>
</feature>
<keyword evidence="2" id="KW-1133">Transmembrane helix</keyword>
<keyword evidence="2" id="KW-0472">Membrane</keyword>
<sequence>MLLLVEREARFLRSFQIVHRLAAVMEQPPLVPPTRSSSPHSSTTRTDYTPLKQVSEHSCLRTRRNHSTNPQKRSFDASVCFHFGMGEGYLQILSLFSLAVIIACMNHVLFARLDGREPGSHTGQFWVTVLKNIFPTAVAFLLSVALKISLSQVALYHIRLNSHPLALVNLITSLPSLLNTLSILFKSSTRASMVFFALLAIITQAVALSSLFVPGTLTIVPAPSRTQTLAVPNIDFSVVDPVQSTLFANISEDLVFTEPSQRWRQIIMRAASSSTAPAWKPPAGCGSACLYSFSYLAPALTCTQIAKEQIWPTGTNTSDSRLTFPFIQSNSVPAFPFYNSTPSPASSEPNATLSIPDMIYMENFQLKPDNTTLMNDPPVTQWSPRGISCIFQNATYEATTKFLNNTQVSSTRVKEWHGPFPMTSYSSAKVGTNSTNMTMAVFSVTQSFSELLQGYAFYDPSVLVVNASNTQVFYTSLFTMSGYSPSAEFNSGMESAFFHLSLSPAVRGNLSAGLQDLLGNVTLAFVSEQMTTTDADVDVTPDSTQYQYISWRLGLIYAVVFGFSLLVIAYGVFCLRKNGIIAVFDLEHALKMTASSSRLHVVSATAAASHHPSEFGDTLVRVFLVHSDSDDLMTTTRKRIVLNVSD</sequence>
<dbReference type="AlphaFoldDB" id="A0A8H5HYB2"/>
<organism evidence="3 4">
    <name type="scientific">Collybiopsis confluens</name>
    <dbReference type="NCBI Taxonomy" id="2823264"/>
    <lineage>
        <taxon>Eukaryota</taxon>
        <taxon>Fungi</taxon>
        <taxon>Dikarya</taxon>
        <taxon>Basidiomycota</taxon>
        <taxon>Agaricomycotina</taxon>
        <taxon>Agaricomycetes</taxon>
        <taxon>Agaricomycetidae</taxon>
        <taxon>Agaricales</taxon>
        <taxon>Marasmiineae</taxon>
        <taxon>Omphalotaceae</taxon>
        <taxon>Collybiopsis</taxon>
    </lineage>
</organism>
<protein>
    <recommendedName>
        <fullName evidence="5">Transmembrane protein</fullName>
    </recommendedName>
</protein>
<feature type="compositionally biased region" description="Low complexity" evidence="1">
    <location>
        <begin position="33"/>
        <end position="46"/>
    </location>
</feature>
<evidence type="ECO:0000256" key="2">
    <source>
        <dbReference type="SAM" id="Phobius"/>
    </source>
</evidence>
<dbReference type="OrthoDB" id="3158487at2759"/>
<dbReference type="EMBL" id="JAACJN010000009">
    <property type="protein sequence ID" value="KAF5391601.1"/>
    <property type="molecule type" value="Genomic_DNA"/>
</dbReference>
<keyword evidence="4" id="KW-1185">Reference proteome</keyword>
<name>A0A8H5HYB2_9AGAR</name>